<feature type="non-terminal residue" evidence="1">
    <location>
        <position position="1"/>
    </location>
</feature>
<reference evidence="1" key="1">
    <citation type="journal article" date="2014" name="Front. Microbiol.">
        <title>High frequency of phylogenetically diverse reductive dehalogenase-homologous genes in deep subseafloor sedimentary metagenomes.</title>
        <authorList>
            <person name="Kawai M."/>
            <person name="Futagami T."/>
            <person name="Toyoda A."/>
            <person name="Takaki Y."/>
            <person name="Nishi S."/>
            <person name="Hori S."/>
            <person name="Arai W."/>
            <person name="Tsubouchi T."/>
            <person name="Morono Y."/>
            <person name="Uchiyama I."/>
            <person name="Ito T."/>
            <person name="Fujiyama A."/>
            <person name="Inagaki F."/>
            <person name="Takami H."/>
        </authorList>
    </citation>
    <scope>NUCLEOTIDE SEQUENCE</scope>
    <source>
        <strain evidence="1">Expedition CK06-06</strain>
    </source>
</reference>
<accession>X0ZTR4</accession>
<name>X0ZTR4_9ZZZZ</name>
<gene>
    <name evidence="1" type="ORF">S01H4_04404</name>
</gene>
<comment type="caution">
    <text evidence="1">The sequence shown here is derived from an EMBL/GenBank/DDBJ whole genome shotgun (WGS) entry which is preliminary data.</text>
</comment>
<proteinExistence type="predicted"/>
<dbReference type="AlphaFoldDB" id="X0ZTR4"/>
<organism evidence="1">
    <name type="scientific">marine sediment metagenome</name>
    <dbReference type="NCBI Taxonomy" id="412755"/>
    <lineage>
        <taxon>unclassified sequences</taxon>
        <taxon>metagenomes</taxon>
        <taxon>ecological metagenomes</taxon>
    </lineage>
</organism>
<dbReference type="EMBL" id="BART01001175">
    <property type="protein sequence ID" value="GAG63838.1"/>
    <property type="molecule type" value="Genomic_DNA"/>
</dbReference>
<protein>
    <submittedName>
        <fullName evidence="1">Uncharacterized protein</fullName>
    </submittedName>
</protein>
<evidence type="ECO:0000313" key="1">
    <source>
        <dbReference type="EMBL" id="GAG63838.1"/>
    </source>
</evidence>
<sequence>KMKECLLRLIQCLWQAYICPNAPSGYFTNTDAVIQKPNNIIFMRGEN</sequence>